<reference evidence="2" key="1">
    <citation type="journal article" date="2011" name="Nature">
        <title>Genome sequence and analysis of the tuber crop potato.</title>
        <authorList>
            <consortium name="The Potato Genome Sequencing Consortium"/>
        </authorList>
    </citation>
    <scope>NUCLEOTIDE SEQUENCE [LARGE SCALE GENOMIC DNA]</scope>
    <source>
        <strain evidence="2">cv. DM1-3 516 R44</strain>
    </source>
</reference>
<reference evidence="1" key="2">
    <citation type="submission" date="2015-06" db="UniProtKB">
        <authorList>
            <consortium name="EnsemblPlants"/>
        </authorList>
    </citation>
    <scope>IDENTIFICATION</scope>
    <source>
        <strain evidence="1">DM1-3 516 R44</strain>
    </source>
</reference>
<sequence>MPVIKELFRRHKCEWMAQGTGNYSEEMTREFYVSYAATVRNAIPKREATIRRFIYGPFHTLPINTTEYDYKMGIVQSGAFQRDAKQRERLLR</sequence>
<dbReference type="Proteomes" id="UP000011115">
    <property type="component" value="Unassembled WGS sequence"/>
</dbReference>
<dbReference type="EnsemblPlants" id="PGSC0003DMT400097771">
    <property type="protein sequence ID" value="PGSC0003DMT400097771"/>
    <property type="gene ID" value="PGSC0003DMG400047342"/>
</dbReference>
<evidence type="ECO:0000313" key="1">
    <source>
        <dbReference type="EnsemblPlants" id="PGSC0003DMT400097771"/>
    </source>
</evidence>
<protein>
    <recommendedName>
        <fullName evidence="3">Integrase core domain containing protein</fullName>
    </recommendedName>
</protein>
<dbReference type="HOGENOM" id="CLU_2417515_0_0_1"/>
<keyword evidence="2" id="KW-1185">Reference proteome</keyword>
<evidence type="ECO:0008006" key="3">
    <source>
        <dbReference type="Google" id="ProtNLM"/>
    </source>
</evidence>
<dbReference type="PaxDb" id="4113-PGSC0003DMT400097771"/>
<dbReference type="AlphaFoldDB" id="M1E1D8"/>
<accession>M1E1D8</accession>
<proteinExistence type="predicted"/>
<evidence type="ECO:0000313" key="2">
    <source>
        <dbReference type="Proteomes" id="UP000011115"/>
    </source>
</evidence>
<organism evidence="1 2">
    <name type="scientific">Solanum tuberosum</name>
    <name type="common">Potato</name>
    <dbReference type="NCBI Taxonomy" id="4113"/>
    <lineage>
        <taxon>Eukaryota</taxon>
        <taxon>Viridiplantae</taxon>
        <taxon>Streptophyta</taxon>
        <taxon>Embryophyta</taxon>
        <taxon>Tracheophyta</taxon>
        <taxon>Spermatophyta</taxon>
        <taxon>Magnoliopsida</taxon>
        <taxon>eudicotyledons</taxon>
        <taxon>Gunneridae</taxon>
        <taxon>Pentapetalae</taxon>
        <taxon>asterids</taxon>
        <taxon>lamiids</taxon>
        <taxon>Solanales</taxon>
        <taxon>Solanaceae</taxon>
        <taxon>Solanoideae</taxon>
        <taxon>Solaneae</taxon>
        <taxon>Solanum</taxon>
    </lineage>
</organism>
<dbReference type="InParanoid" id="M1E1D8"/>
<dbReference type="Gramene" id="PGSC0003DMT400097771">
    <property type="protein sequence ID" value="PGSC0003DMT400097771"/>
    <property type="gene ID" value="PGSC0003DMG400047342"/>
</dbReference>
<name>M1E1D8_SOLTU</name>